<dbReference type="Proteomes" id="UP001164020">
    <property type="component" value="Chromosome"/>
</dbReference>
<dbReference type="InterPro" id="IPR007214">
    <property type="entry name" value="YbaK/aa-tRNA-synth-assoc-dom"/>
</dbReference>
<protein>
    <submittedName>
        <fullName evidence="2">YbaK/EbsC family protein</fullName>
    </submittedName>
</protein>
<gene>
    <name evidence="2" type="ORF">OH818_11875</name>
</gene>
<dbReference type="Pfam" id="PF04073">
    <property type="entry name" value="tRNA_edit"/>
    <property type="match status" value="1"/>
</dbReference>
<dbReference type="InterPro" id="IPR036754">
    <property type="entry name" value="YbaK/aa-tRNA-synt-asso_dom_sf"/>
</dbReference>
<organism evidence="2 3">
    <name type="scientific">Jiella pelagia</name>
    <dbReference type="NCBI Taxonomy" id="2986949"/>
    <lineage>
        <taxon>Bacteria</taxon>
        <taxon>Pseudomonadati</taxon>
        <taxon>Pseudomonadota</taxon>
        <taxon>Alphaproteobacteria</taxon>
        <taxon>Hyphomicrobiales</taxon>
        <taxon>Aurantimonadaceae</taxon>
        <taxon>Jiella</taxon>
    </lineage>
</organism>
<dbReference type="SUPFAM" id="SSF55826">
    <property type="entry name" value="YbaK/ProRS associated domain"/>
    <property type="match status" value="1"/>
</dbReference>
<proteinExistence type="predicted"/>
<reference evidence="2" key="1">
    <citation type="submission" date="2022-12" db="EMBL/GenBank/DDBJ databases">
        <title>Jiella pelagia sp. nov., isolated from phosphonate enriched culture of Northwest Pacific surface seawater.</title>
        <authorList>
            <person name="Shin D.Y."/>
            <person name="Hwang C.Y."/>
        </authorList>
    </citation>
    <scope>NUCLEOTIDE SEQUENCE</scope>
    <source>
        <strain evidence="2">HL-NP1</strain>
    </source>
</reference>
<dbReference type="Gene3D" id="3.90.960.10">
    <property type="entry name" value="YbaK/aminoacyl-tRNA synthetase-associated domain"/>
    <property type="match status" value="1"/>
</dbReference>
<dbReference type="PANTHER" id="PTHR30411">
    <property type="entry name" value="CYTOPLASMIC PROTEIN"/>
    <property type="match status" value="1"/>
</dbReference>
<keyword evidence="3" id="KW-1185">Reference proteome</keyword>
<evidence type="ECO:0000313" key="2">
    <source>
        <dbReference type="EMBL" id="WAP70647.1"/>
    </source>
</evidence>
<evidence type="ECO:0000259" key="1">
    <source>
        <dbReference type="Pfam" id="PF04073"/>
    </source>
</evidence>
<feature type="domain" description="YbaK/aminoacyl-tRNA synthetase-associated" evidence="1">
    <location>
        <begin position="31"/>
        <end position="149"/>
    </location>
</feature>
<dbReference type="PANTHER" id="PTHR30411:SF1">
    <property type="entry name" value="CYTOPLASMIC PROTEIN"/>
    <property type="match status" value="1"/>
</dbReference>
<sequence>MVSETHPPAVQRVADAAAAKGLKIKIVRTEKSARSAEEAAEAVGAAVGQIVKSLVFRGVDSGKPHLLLVSGANRVEESTMMEALGEGLERPDAAYVRDVTGFAIGGVAPVGSASDIAVYMDEDLFQFATVWAAAGSPNHVFEVVPLQLRSATGAKLGPVR</sequence>
<accession>A0ABY7C490</accession>
<dbReference type="RefSeq" id="WP_268883155.1">
    <property type="nucleotide sequence ID" value="NZ_CP114029.1"/>
</dbReference>
<dbReference type="CDD" id="cd04333">
    <property type="entry name" value="ProX_deacylase"/>
    <property type="match status" value="1"/>
</dbReference>
<evidence type="ECO:0000313" key="3">
    <source>
        <dbReference type="Proteomes" id="UP001164020"/>
    </source>
</evidence>
<dbReference type="EMBL" id="CP114029">
    <property type="protein sequence ID" value="WAP70647.1"/>
    <property type="molecule type" value="Genomic_DNA"/>
</dbReference>
<name>A0ABY7C490_9HYPH</name>